<dbReference type="InterPro" id="IPR011009">
    <property type="entry name" value="Kinase-like_dom_sf"/>
</dbReference>
<evidence type="ECO:0000313" key="1">
    <source>
        <dbReference type="Proteomes" id="UP000887577"/>
    </source>
</evidence>
<dbReference type="AlphaFoldDB" id="A0A914YI12"/>
<dbReference type="InterPro" id="IPR004119">
    <property type="entry name" value="EcKL"/>
</dbReference>
<proteinExistence type="predicted"/>
<reference evidence="2" key="1">
    <citation type="submission" date="2022-11" db="UniProtKB">
        <authorList>
            <consortium name="WormBaseParasite"/>
        </authorList>
    </citation>
    <scope>IDENTIFICATION</scope>
</reference>
<dbReference type="SUPFAM" id="SSF56112">
    <property type="entry name" value="Protein kinase-like (PK-like)"/>
    <property type="match status" value="1"/>
</dbReference>
<dbReference type="WBParaSite" id="PSU_v2.g18964.t1">
    <property type="protein sequence ID" value="PSU_v2.g18964.t1"/>
    <property type="gene ID" value="PSU_v2.g18964"/>
</dbReference>
<dbReference type="Proteomes" id="UP000887577">
    <property type="component" value="Unplaced"/>
</dbReference>
<name>A0A914YI12_9BILA</name>
<accession>A0A914YI12</accession>
<keyword evidence="1" id="KW-1185">Reference proteome</keyword>
<sequence>MEEIKSFDRIDQKLELTLEEAFNVAEKLSSLHERCLPERKNAEGRTIIDENYQLVNEIATETFHNKVNEFLEATLETNGKFFRDPDESFHKFNTLFKSTSHLSEAYPQCNLPKVLCHGDLTGSNITFGNHREVVLINHWENYLKIFRRYYYTLVDTRHIKFKLHEMKEFYLAFMKYAVFYSFPNLALILKSEKLNDHEKEGAVQRWEATLDDAFEFESGGYVSDNEHPLTAQNSENRSVTDAVMKTRHSTDYPPFSP</sequence>
<dbReference type="Gene3D" id="3.90.1200.10">
    <property type="match status" value="1"/>
</dbReference>
<protein>
    <submittedName>
        <fullName evidence="2">CHK kinase-like domain-containing protein</fullName>
    </submittedName>
</protein>
<dbReference type="Pfam" id="PF02958">
    <property type="entry name" value="EcKL"/>
    <property type="match status" value="1"/>
</dbReference>
<organism evidence="1 2">
    <name type="scientific">Panagrolaimus superbus</name>
    <dbReference type="NCBI Taxonomy" id="310955"/>
    <lineage>
        <taxon>Eukaryota</taxon>
        <taxon>Metazoa</taxon>
        <taxon>Ecdysozoa</taxon>
        <taxon>Nematoda</taxon>
        <taxon>Chromadorea</taxon>
        <taxon>Rhabditida</taxon>
        <taxon>Tylenchina</taxon>
        <taxon>Panagrolaimomorpha</taxon>
        <taxon>Panagrolaimoidea</taxon>
        <taxon>Panagrolaimidae</taxon>
        <taxon>Panagrolaimus</taxon>
    </lineage>
</organism>
<evidence type="ECO:0000313" key="2">
    <source>
        <dbReference type="WBParaSite" id="PSU_v2.g18964.t1"/>
    </source>
</evidence>